<gene>
    <name evidence="2" type="ORF">FE782_11800</name>
</gene>
<dbReference type="Proteomes" id="UP000309676">
    <property type="component" value="Unassembled WGS sequence"/>
</dbReference>
<dbReference type="EMBL" id="VCIW01000006">
    <property type="protein sequence ID" value="TLS52048.1"/>
    <property type="molecule type" value="Genomic_DNA"/>
</dbReference>
<dbReference type="InterPro" id="IPR003607">
    <property type="entry name" value="HD/PDEase_dom"/>
</dbReference>
<dbReference type="Gene3D" id="1.10.3210.10">
    <property type="entry name" value="Hypothetical protein af1432"/>
    <property type="match status" value="1"/>
</dbReference>
<dbReference type="PANTHER" id="PTHR45228">
    <property type="entry name" value="CYCLIC DI-GMP PHOSPHODIESTERASE TM_0186-RELATED"/>
    <property type="match status" value="1"/>
</dbReference>
<proteinExistence type="predicted"/>
<comment type="caution">
    <text evidence="2">The sequence shown here is derived from an EMBL/GenBank/DDBJ whole genome shotgun (WGS) entry which is preliminary data.</text>
</comment>
<feature type="domain" description="HD-GYP" evidence="1">
    <location>
        <begin position="314"/>
        <end position="510"/>
    </location>
</feature>
<evidence type="ECO:0000313" key="3">
    <source>
        <dbReference type="Proteomes" id="UP000309676"/>
    </source>
</evidence>
<dbReference type="CDD" id="cd00077">
    <property type="entry name" value="HDc"/>
    <property type="match status" value="1"/>
</dbReference>
<dbReference type="Pfam" id="PF13487">
    <property type="entry name" value="HD_5"/>
    <property type="match status" value="1"/>
</dbReference>
<dbReference type="InterPro" id="IPR037522">
    <property type="entry name" value="HD_GYP_dom"/>
</dbReference>
<dbReference type="AlphaFoldDB" id="A0A5R9GFA8"/>
<organism evidence="2 3">
    <name type="scientific">Paenibacillus antri</name>
    <dbReference type="NCBI Taxonomy" id="2582848"/>
    <lineage>
        <taxon>Bacteria</taxon>
        <taxon>Bacillati</taxon>
        <taxon>Bacillota</taxon>
        <taxon>Bacilli</taxon>
        <taxon>Bacillales</taxon>
        <taxon>Paenibacillaceae</taxon>
        <taxon>Paenibacillus</taxon>
    </lineage>
</organism>
<dbReference type="SUPFAM" id="SSF109604">
    <property type="entry name" value="HD-domain/PDEase-like"/>
    <property type="match status" value="1"/>
</dbReference>
<dbReference type="InterPro" id="IPR052020">
    <property type="entry name" value="Cyclic_di-GMP/3'3'-cGAMP_PDE"/>
</dbReference>
<evidence type="ECO:0000313" key="2">
    <source>
        <dbReference type="EMBL" id="TLS52048.1"/>
    </source>
</evidence>
<dbReference type="PROSITE" id="PS51832">
    <property type="entry name" value="HD_GYP"/>
    <property type="match status" value="1"/>
</dbReference>
<keyword evidence="3" id="KW-1185">Reference proteome</keyword>
<protein>
    <submittedName>
        <fullName evidence="2">HD domain-containing protein</fullName>
    </submittedName>
</protein>
<evidence type="ECO:0000259" key="1">
    <source>
        <dbReference type="PROSITE" id="PS51832"/>
    </source>
</evidence>
<name>A0A5R9GFA8_9BACL</name>
<reference evidence="2 3" key="1">
    <citation type="submission" date="2019-05" db="EMBL/GenBank/DDBJ databases">
        <authorList>
            <person name="Narsing Rao M.P."/>
            <person name="Li W.J."/>
        </authorList>
    </citation>
    <scope>NUCLEOTIDE SEQUENCE [LARGE SCALE GENOMIC DNA]</scope>
    <source>
        <strain evidence="2 3">SYSU_K30003</strain>
    </source>
</reference>
<accession>A0A5R9GFA8</accession>
<sequence>MMSSVTLSIVVMLLAAAVLAMSGLYVAERRKKARLEAQWISARRALERIQPLAGMENNLDVLLEAFSHAVEASMYAFYLLQPEKKQYTLRALRHSKPNIGRAAPSYSGLTPYPEQPYLPPLSLPIDAGRIEGAGWIAEKGVSLLHISLQGGDGILRAGPARKRSKRLETTVAETVGWFSPVVSWLLQVEASVRSGEAARKSDASWRRLLLLIAEPESVVDLAFRVAMDVMELKDAEFVSAADDEPQGETAVSLRQDGGHAVFVCRYRTPSGVGERAFRSVPAHCVMDDRRIADSLRTACLQAEAFLAAAGNRATRSERVLLLKRFASLFDAMSPWKTGYAEQMSRYATVVARDLGLPDEEVQEIATAAWIANIGEAALETGLMTKDGRFTEDEYERMKTHAELGATMAELTLGERGRIAEAIRYHHERVDGRGYPSGLTGSSIPIGARVIAVVQTFLAAVHGRKQREPLAFGVALGRLEAAAGTMLDPEVVGTFVNWFSRKRADAGETMKPLGVCWEMHCTPSSLCEVCPVYGQREKPCWTYENQACASHGKSCKQCFVYTEAAERSGGSARK</sequence>